<keyword evidence="2" id="KW-0645">Protease</keyword>
<gene>
    <name evidence="9" type="ORF">DB32_005095</name>
</gene>
<keyword evidence="7" id="KW-0865">Zymogen</keyword>
<evidence type="ECO:0000256" key="1">
    <source>
        <dbReference type="ARBA" id="ARBA00001913"/>
    </source>
</evidence>
<dbReference type="Pfam" id="PF05118">
    <property type="entry name" value="Asp_Arg_Hydrox"/>
    <property type="match status" value="1"/>
</dbReference>
<dbReference type="SUPFAM" id="SSF51197">
    <property type="entry name" value="Clavaminate synthase-like"/>
    <property type="match status" value="1"/>
</dbReference>
<feature type="domain" description="Peptidase S53" evidence="8">
    <location>
        <begin position="148"/>
        <end position="541"/>
    </location>
</feature>
<proteinExistence type="predicted"/>
<keyword evidence="5" id="KW-0720">Serine protease</keyword>
<accession>A0A0F6W5Q7</accession>
<dbReference type="GO" id="GO:0008240">
    <property type="term" value="F:tripeptidyl-peptidase activity"/>
    <property type="evidence" value="ECO:0007669"/>
    <property type="project" value="TreeGrafter"/>
</dbReference>
<keyword evidence="6" id="KW-0106">Calcium</keyword>
<dbReference type="GO" id="GO:0004252">
    <property type="term" value="F:serine-type endopeptidase activity"/>
    <property type="evidence" value="ECO:0007669"/>
    <property type="project" value="InterPro"/>
</dbReference>
<evidence type="ECO:0000256" key="6">
    <source>
        <dbReference type="ARBA" id="ARBA00022837"/>
    </source>
</evidence>
<dbReference type="CDD" id="cd04056">
    <property type="entry name" value="Peptidases_S53"/>
    <property type="match status" value="1"/>
</dbReference>
<dbReference type="GO" id="GO:0006508">
    <property type="term" value="P:proteolysis"/>
    <property type="evidence" value="ECO:0007669"/>
    <property type="project" value="UniProtKB-KW"/>
</dbReference>
<dbReference type="SUPFAM" id="SSF52743">
    <property type="entry name" value="Subtilisin-like"/>
    <property type="match status" value="1"/>
</dbReference>
<name>A0A0F6W5Q7_9BACT</name>
<dbReference type="KEGG" id="samy:DB32_005095"/>
<dbReference type="EMBL" id="CP011125">
    <property type="protein sequence ID" value="AKF07946.1"/>
    <property type="molecule type" value="Genomic_DNA"/>
</dbReference>
<keyword evidence="4" id="KW-0378">Hydrolase</keyword>
<evidence type="ECO:0000256" key="4">
    <source>
        <dbReference type="ARBA" id="ARBA00022801"/>
    </source>
</evidence>
<evidence type="ECO:0000313" key="9">
    <source>
        <dbReference type="EMBL" id="AKF07946.1"/>
    </source>
</evidence>
<dbReference type="GO" id="GO:0046872">
    <property type="term" value="F:metal ion binding"/>
    <property type="evidence" value="ECO:0007669"/>
    <property type="project" value="UniProtKB-KW"/>
</dbReference>
<evidence type="ECO:0000259" key="8">
    <source>
        <dbReference type="PROSITE" id="PS51695"/>
    </source>
</evidence>
<comment type="cofactor">
    <cofactor evidence="1">
        <name>Ca(2+)</name>
        <dbReference type="ChEBI" id="CHEBI:29108"/>
    </cofactor>
</comment>
<protein>
    <recommendedName>
        <fullName evidence="8">Peptidase S53 domain-containing protein</fullName>
    </recommendedName>
</protein>
<dbReference type="PROSITE" id="PS51695">
    <property type="entry name" value="SEDOLISIN"/>
    <property type="match status" value="1"/>
</dbReference>
<evidence type="ECO:0000256" key="5">
    <source>
        <dbReference type="ARBA" id="ARBA00022825"/>
    </source>
</evidence>
<sequence length="782" mass="84053">MRLTIELAPRDPIALRELADAVSDPKSPQYGAYLDRAALEQRVVIDARERAAMRAWLGRHGASRAARAVDGPRSISVSTDAAALTSMFGAAIVRTLIAERRLGPELALSLPEPLRGRVRALALAHDHVAPPVSRVRATERVVAPPERGIAPADVRRGYRFDPMLRGRGETIAVMALGGVPRAEDLDGFWRAHDVPLPEIDLVPLTALGACASDPSARFETTMSVQWIGALAPAARVVVYVIDPALVADPWSTFLEAVLDDAARAPTIAVTSWSTPERQHRRVHGREGFAALLDQAAVLGVSVIAASGDWGACGGFPRVLTPAGPVCASLAPHATFPGCEARVLSVGGTQVIDVERWRERAWSAPVSDAIRDAVHLPHLASSGGFSETVAIPAWQRDVLAASYARSDGTAVVPHGRAQPDVALAAWGPAHAYRALLDDAWRDDAGGTSLAAPIWAAILACANEARRRVDRPRVGHVAPLLYAMRSLHPITEGATDLDLPALDARGRRTWKRVPGYVATSAWSPATGLGVPDVGALVAAITCREEPPMRAAMYQRKHVRSPNAAPKDYDFIRLPMQVDVAPLVDELERAGALPYVSSLWKWHRGTRFCVLRAGPPGALPGDELITGKDVDAPILATLPRVCALLDEAFPVRAPLAWIGLSPARSQIRMHVDNTQHWDEHHRIHVPLVTTPGARLMVSGGFVHMPAGSVWAFNNSRPHGAINTGPDRLHLVIDLASTPEVEAMLARGERVRGERDRDAVIALSRDPLGDGGAGERPEVLARMRMQ</sequence>
<dbReference type="PANTHER" id="PTHR14218:SF15">
    <property type="entry name" value="TRIPEPTIDYL-PEPTIDASE 1"/>
    <property type="match status" value="1"/>
</dbReference>
<dbReference type="Pfam" id="PF09286">
    <property type="entry name" value="Pro-kuma_activ"/>
    <property type="match status" value="1"/>
</dbReference>
<evidence type="ECO:0000256" key="2">
    <source>
        <dbReference type="ARBA" id="ARBA00022670"/>
    </source>
</evidence>
<dbReference type="Gene3D" id="3.40.50.200">
    <property type="entry name" value="Peptidase S8/S53 domain"/>
    <property type="match status" value="1"/>
</dbReference>
<evidence type="ECO:0000256" key="7">
    <source>
        <dbReference type="ARBA" id="ARBA00023145"/>
    </source>
</evidence>
<keyword evidence="3" id="KW-0479">Metal-binding</keyword>
<evidence type="ECO:0000256" key="3">
    <source>
        <dbReference type="ARBA" id="ARBA00022723"/>
    </source>
</evidence>
<organism evidence="9 10">
    <name type="scientific">Sandaracinus amylolyticus</name>
    <dbReference type="NCBI Taxonomy" id="927083"/>
    <lineage>
        <taxon>Bacteria</taxon>
        <taxon>Pseudomonadati</taxon>
        <taxon>Myxococcota</taxon>
        <taxon>Polyangia</taxon>
        <taxon>Polyangiales</taxon>
        <taxon>Sandaracinaceae</taxon>
        <taxon>Sandaracinus</taxon>
    </lineage>
</organism>
<dbReference type="InterPro" id="IPR030400">
    <property type="entry name" value="Sedolisin_dom"/>
</dbReference>
<dbReference type="SUPFAM" id="SSF54897">
    <property type="entry name" value="Protease propeptides/inhibitors"/>
    <property type="match status" value="1"/>
</dbReference>
<dbReference type="InterPro" id="IPR050819">
    <property type="entry name" value="Tripeptidyl-peptidase_I"/>
</dbReference>
<evidence type="ECO:0000313" key="10">
    <source>
        <dbReference type="Proteomes" id="UP000034883"/>
    </source>
</evidence>
<dbReference type="InterPro" id="IPR036852">
    <property type="entry name" value="Peptidase_S8/S53_dom_sf"/>
</dbReference>
<dbReference type="Gene3D" id="2.60.120.330">
    <property type="entry name" value="B-lactam Antibiotic, Isopenicillin N Synthase, Chain"/>
    <property type="match status" value="1"/>
</dbReference>
<dbReference type="Proteomes" id="UP000034883">
    <property type="component" value="Chromosome"/>
</dbReference>
<dbReference type="InterPro" id="IPR007803">
    <property type="entry name" value="Asp/Arg/Pro-Hydrxlase"/>
</dbReference>
<dbReference type="STRING" id="927083.DB32_005095"/>
<keyword evidence="10" id="KW-1185">Reference proteome</keyword>
<dbReference type="PANTHER" id="PTHR14218">
    <property type="entry name" value="PROTEASE S8 TRIPEPTIDYL PEPTIDASE I CLN2"/>
    <property type="match status" value="1"/>
</dbReference>
<dbReference type="AlphaFoldDB" id="A0A0F6W5Q7"/>
<dbReference type="RefSeq" id="WP_053235144.1">
    <property type="nucleotide sequence ID" value="NZ_CP011125.1"/>
</dbReference>
<dbReference type="SMART" id="SM00944">
    <property type="entry name" value="Pro-kuma_activ"/>
    <property type="match status" value="1"/>
</dbReference>
<dbReference type="InterPro" id="IPR027443">
    <property type="entry name" value="IPNS-like_sf"/>
</dbReference>
<reference evidence="9 10" key="1">
    <citation type="submission" date="2015-03" db="EMBL/GenBank/DDBJ databases">
        <title>Genome assembly of Sandaracinus amylolyticus DSM 53668.</title>
        <authorList>
            <person name="Sharma G."/>
            <person name="Subramanian S."/>
        </authorList>
    </citation>
    <scope>NUCLEOTIDE SEQUENCE [LARGE SCALE GENOMIC DNA]</scope>
    <source>
        <strain evidence="9 10">DSM 53668</strain>
    </source>
</reference>
<dbReference type="InterPro" id="IPR015366">
    <property type="entry name" value="S53_propep"/>
</dbReference>